<evidence type="ECO:0000313" key="3">
    <source>
        <dbReference type="EMBL" id="JAT34860.1"/>
    </source>
</evidence>
<dbReference type="PANTHER" id="PTHR33332">
    <property type="entry name" value="REVERSE TRANSCRIPTASE DOMAIN-CONTAINING PROTEIN"/>
    <property type="match status" value="1"/>
</dbReference>
<protein>
    <recommendedName>
        <fullName evidence="1">Reverse transcriptase domain-containing protein</fullName>
    </recommendedName>
</protein>
<name>A0A1B6LYW4_9HEMI</name>
<dbReference type="InterPro" id="IPR036691">
    <property type="entry name" value="Endo/exonu/phosph_ase_sf"/>
</dbReference>
<dbReference type="EMBL" id="GEBQ01005117">
    <property type="protein sequence ID" value="JAT34860.1"/>
    <property type="molecule type" value="Transcribed_RNA"/>
</dbReference>
<sequence>MSNKIELLNAQLAELTPDIVILTEHGLTDSKTRNTRLNGYSLVDSYSRVDHIKGGVVIYVNKNMSTEALSLNAAKYSVELLCEIAAIKIHTKPRETYIVGIYRPDYNLEDALTCLGSFLDTIPVWKSRVILMGDININSLDKNSKKTKQLQEFLAIYNIVRLELPPTRITPHTKTSIDFVCSNLQPTQVIVDIINTGISDHTGQISYIKLSQTSNTSQFKEKRQLNKKNISAFKQMLAHQQWDEIYNTQSVNNAFEKFGKIIGKTLNSTCPITKSKPRKKLKHIPYTQTASLKNDFLTAQEKYLKTGRSADKEDANRKKKQYDLKLRAIRREEMAKLIESADNKSKAIWTIINGEKEEKEHQATTMQLDIDGKLIDEPKAIANQLNSYFVNIANHTLVSQPQNMRQNTPKEASNIPKLQLRPTCPAEVQHTIRMLKPKTSSGIDEISPKTIKTCEDELAEPLADIINKSFDQATFPSKLKVAKVYPKFKKGNRKNPSNYRPIALLSTFSKIIEKIVLSRLLDHLKSNNLLSNDQHGFTTGRSTTTALVTLIETIIDHLENGNTTSSIFLDYSKAFDCLNHNMLIKKLEMIGIQGKASTWFKSYLELRTQIVELTLTDKVSTQRYRSDPQQMDRGVPQGSILGPVLYIIFTSDMSEYLGQHCSVLMYADDTVLIRGKKTVEELEIDSYVSLNMALDYCHNNDLAINESKSTQLIFGKKKNEVVTVPGIQREDVTKYLGVTVDTDLSWNQQVDTVCAKISSGVYVLKRLKCISGSPETTKTAYFALIETHIRYGLVVWGNSTKNNLQRVLILQKRAIRTMANLGPLDSCREAFKELKILTVVSLYILETILYASRTSIPRGSDTHSHYTRGLNNYSLPTHRLTLFEKKPTYTGAKFINNLPEELKTHNYTKLQKRAITRWLHNHPFYSIDEFIRWREQT</sequence>
<reference evidence="2" key="1">
    <citation type="submission" date="2015-11" db="EMBL/GenBank/DDBJ databases">
        <title>De novo transcriptome assembly of four potential Pierce s Disease insect vectors from Arizona vineyards.</title>
        <authorList>
            <person name="Tassone E.E."/>
        </authorList>
    </citation>
    <scope>NUCLEOTIDE SEQUENCE</scope>
</reference>
<dbReference type="InterPro" id="IPR000477">
    <property type="entry name" value="RT_dom"/>
</dbReference>
<dbReference type="Pfam" id="PF00078">
    <property type="entry name" value="RVT_1"/>
    <property type="match status" value="1"/>
</dbReference>
<dbReference type="SUPFAM" id="SSF56219">
    <property type="entry name" value="DNase I-like"/>
    <property type="match status" value="1"/>
</dbReference>
<dbReference type="AlphaFoldDB" id="A0A1B6LYW4"/>
<dbReference type="CDD" id="cd01650">
    <property type="entry name" value="RT_nLTR_like"/>
    <property type="match status" value="1"/>
</dbReference>
<organism evidence="2">
    <name type="scientific">Graphocephala atropunctata</name>
    <dbReference type="NCBI Taxonomy" id="36148"/>
    <lineage>
        <taxon>Eukaryota</taxon>
        <taxon>Metazoa</taxon>
        <taxon>Ecdysozoa</taxon>
        <taxon>Arthropoda</taxon>
        <taxon>Hexapoda</taxon>
        <taxon>Insecta</taxon>
        <taxon>Pterygota</taxon>
        <taxon>Neoptera</taxon>
        <taxon>Paraneoptera</taxon>
        <taxon>Hemiptera</taxon>
        <taxon>Auchenorrhyncha</taxon>
        <taxon>Membracoidea</taxon>
        <taxon>Cicadellidae</taxon>
        <taxon>Cicadellinae</taxon>
        <taxon>Cicadellini</taxon>
        <taxon>Graphocephala</taxon>
    </lineage>
</organism>
<dbReference type="PROSITE" id="PS50878">
    <property type="entry name" value="RT_POL"/>
    <property type="match status" value="1"/>
</dbReference>
<accession>A0A1B6LYW4</accession>
<dbReference type="InterPro" id="IPR043502">
    <property type="entry name" value="DNA/RNA_pol_sf"/>
</dbReference>
<evidence type="ECO:0000313" key="2">
    <source>
        <dbReference type="EMBL" id="JAT28883.1"/>
    </source>
</evidence>
<dbReference type="SUPFAM" id="SSF56672">
    <property type="entry name" value="DNA/RNA polymerases"/>
    <property type="match status" value="1"/>
</dbReference>
<proteinExistence type="predicted"/>
<feature type="domain" description="Reverse transcriptase" evidence="1">
    <location>
        <begin position="468"/>
        <end position="740"/>
    </location>
</feature>
<gene>
    <name evidence="2" type="ORF">g.34828</name>
    <name evidence="3" type="ORF">g.34835</name>
</gene>
<dbReference type="Gene3D" id="3.60.10.10">
    <property type="entry name" value="Endonuclease/exonuclease/phosphatase"/>
    <property type="match status" value="1"/>
</dbReference>
<dbReference type="EMBL" id="GEBQ01011094">
    <property type="protein sequence ID" value="JAT28883.1"/>
    <property type="molecule type" value="Transcribed_RNA"/>
</dbReference>
<dbReference type="GO" id="GO:0071897">
    <property type="term" value="P:DNA biosynthetic process"/>
    <property type="evidence" value="ECO:0007669"/>
    <property type="project" value="UniProtKB-ARBA"/>
</dbReference>
<evidence type="ECO:0000259" key="1">
    <source>
        <dbReference type="PROSITE" id="PS50878"/>
    </source>
</evidence>